<dbReference type="GO" id="GO:0102559">
    <property type="term" value="F:peptide chain release factor N(5)-glutamine methyltransferase activity"/>
    <property type="evidence" value="ECO:0007669"/>
    <property type="project" value="UniProtKB-EC"/>
</dbReference>
<evidence type="ECO:0000259" key="7">
    <source>
        <dbReference type="Pfam" id="PF17827"/>
    </source>
</evidence>
<comment type="catalytic activity">
    <reaction evidence="4 5">
        <text>L-glutaminyl-[peptide chain release factor] + S-adenosyl-L-methionine = N(5)-methyl-L-glutaminyl-[peptide chain release factor] + S-adenosyl-L-homocysteine + H(+)</text>
        <dbReference type="Rhea" id="RHEA:42896"/>
        <dbReference type="Rhea" id="RHEA-COMP:10271"/>
        <dbReference type="Rhea" id="RHEA-COMP:10272"/>
        <dbReference type="ChEBI" id="CHEBI:15378"/>
        <dbReference type="ChEBI" id="CHEBI:30011"/>
        <dbReference type="ChEBI" id="CHEBI:57856"/>
        <dbReference type="ChEBI" id="CHEBI:59789"/>
        <dbReference type="ChEBI" id="CHEBI:61891"/>
        <dbReference type="EC" id="2.1.1.297"/>
    </reaction>
</comment>
<evidence type="ECO:0000256" key="4">
    <source>
        <dbReference type="ARBA" id="ARBA00048391"/>
    </source>
</evidence>
<keyword evidence="1 5" id="KW-0489">Methyltransferase</keyword>
<comment type="caution">
    <text evidence="5">Lacks conserved residue(s) required for the propagation of feature annotation.</text>
</comment>
<keyword evidence="2 5" id="KW-0808">Transferase</keyword>
<dbReference type="InterPro" id="IPR040758">
    <property type="entry name" value="PrmC_N"/>
</dbReference>
<keyword evidence="3 5" id="KW-0949">S-adenosyl-L-methionine</keyword>
<dbReference type="HAMAP" id="MF_02126">
    <property type="entry name" value="RF_methyltr_PrmC"/>
    <property type="match status" value="1"/>
</dbReference>
<dbReference type="NCBIfam" id="TIGR03534">
    <property type="entry name" value="RF_mod_PrmC"/>
    <property type="match status" value="1"/>
</dbReference>
<dbReference type="AlphaFoldDB" id="A0A832G652"/>
<dbReference type="InterPro" id="IPR029063">
    <property type="entry name" value="SAM-dependent_MTases_sf"/>
</dbReference>
<evidence type="ECO:0000256" key="5">
    <source>
        <dbReference type="HAMAP-Rule" id="MF_02126"/>
    </source>
</evidence>
<feature type="domain" description="Methyltransferase small" evidence="6">
    <location>
        <begin position="98"/>
        <end position="198"/>
    </location>
</feature>
<proteinExistence type="inferred from homology"/>
<organism evidence="8">
    <name type="scientific">Ignavibacterium album</name>
    <dbReference type="NCBI Taxonomy" id="591197"/>
    <lineage>
        <taxon>Bacteria</taxon>
        <taxon>Pseudomonadati</taxon>
        <taxon>Ignavibacteriota</taxon>
        <taxon>Ignavibacteria</taxon>
        <taxon>Ignavibacteriales</taxon>
        <taxon>Ignavibacteriaceae</taxon>
        <taxon>Ignavibacterium</taxon>
    </lineage>
</organism>
<evidence type="ECO:0000256" key="2">
    <source>
        <dbReference type="ARBA" id="ARBA00022679"/>
    </source>
</evidence>
<comment type="similarity">
    <text evidence="5">Belongs to the protein N5-glutamine methyltransferase family. PrmC subfamily.</text>
</comment>
<dbReference type="EC" id="2.1.1.297" evidence="5"/>
<dbReference type="PANTHER" id="PTHR18895:SF74">
    <property type="entry name" value="MTRF1L RELEASE FACTOR GLUTAMINE METHYLTRANSFERASE"/>
    <property type="match status" value="1"/>
</dbReference>
<feature type="binding site" evidence="5">
    <location>
        <position position="144"/>
    </location>
    <ligand>
        <name>S-adenosyl-L-methionine</name>
        <dbReference type="ChEBI" id="CHEBI:59789"/>
    </ligand>
</feature>
<evidence type="ECO:0000256" key="1">
    <source>
        <dbReference type="ARBA" id="ARBA00022603"/>
    </source>
</evidence>
<feature type="binding site" evidence="5">
    <location>
        <position position="190"/>
    </location>
    <ligand>
        <name>S-adenosyl-L-methionine</name>
        <dbReference type="ChEBI" id="CHEBI:59789"/>
    </ligand>
</feature>
<dbReference type="PANTHER" id="PTHR18895">
    <property type="entry name" value="HEMK METHYLTRANSFERASE"/>
    <property type="match status" value="1"/>
</dbReference>
<dbReference type="InterPro" id="IPR019874">
    <property type="entry name" value="RF_methyltr_PrmC"/>
</dbReference>
<dbReference type="EMBL" id="DSVI01000004">
    <property type="protein sequence ID" value="HGT46871.1"/>
    <property type="molecule type" value="Genomic_DNA"/>
</dbReference>
<dbReference type="InterPro" id="IPR002052">
    <property type="entry name" value="DNA_methylase_N6_adenine_CS"/>
</dbReference>
<dbReference type="InterPro" id="IPR050320">
    <property type="entry name" value="N5-glutamine_MTase"/>
</dbReference>
<protein>
    <recommendedName>
        <fullName evidence="5">Release factor glutamine methyltransferase</fullName>
        <shortName evidence="5">RF MTase</shortName>
        <ecNumber evidence="5">2.1.1.297</ecNumber>
    </recommendedName>
    <alternativeName>
        <fullName evidence="5">N5-glutamine methyltransferase PrmC</fullName>
    </alternativeName>
    <alternativeName>
        <fullName evidence="5">Protein-(glutamine-N5) MTase PrmC</fullName>
    </alternativeName>
    <alternativeName>
        <fullName evidence="5">Protein-glutamine N-methyltransferase PrmC</fullName>
    </alternativeName>
</protein>
<dbReference type="GO" id="GO:0032259">
    <property type="term" value="P:methylation"/>
    <property type="evidence" value="ECO:0007669"/>
    <property type="project" value="UniProtKB-KW"/>
</dbReference>
<gene>
    <name evidence="5 8" type="primary">prmC</name>
    <name evidence="8" type="ORF">ENS56_02430</name>
</gene>
<accession>A0A832G652</accession>
<sequence>MITVLEALILSTEYLNKKGIESARLNAELMLAHILNCKRLQLYLMFDRPLDENELSLYREFLARRAKREPLQYILGEVEFYNIKLKVNKDVLIPRPETELLVEKIIKDYSQKSDFKFLDIGIGSGNISIALLVNLPNSQGIGIDISDSALALAKSNAEFNLVKDRLELIHFDILKDDIHSLGKFNAIISNPPYVSSEEFESLEPELKIYEPQIALTDFYNGLTFYRKIISIADSLLKEEGKVYFEIGKGQSNEVKALMENSRIENINIIKDYQGIDRIICGELK</sequence>
<dbReference type="Gene3D" id="1.10.8.10">
    <property type="entry name" value="DNA helicase RuvA subunit, C-terminal domain"/>
    <property type="match status" value="1"/>
</dbReference>
<feature type="binding site" evidence="5">
    <location>
        <begin position="190"/>
        <end position="193"/>
    </location>
    <ligand>
        <name>substrate</name>
    </ligand>
</feature>
<dbReference type="SUPFAM" id="SSF53335">
    <property type="entry name" value="S-adenosyl-L-methionine-dependent methyltransferases"/>
    <property type="match status" value="1"/>
</dbReference>
<evidence type="ECO:0000259" key="6">
    <source>
        <dbReference type="Pfam" id="PF05175"/>
    </source>
</evidence>
<name>A0A832G652_9BACT</name>
<dbReference type="Gene3D" id="3.40.50.150">
    <property type="entry name" value="Vaccinia Virus protein VP39"/>
    <property type="match status" value="1"/>
</dbReference>
<comment type="caution">
    <text evidence="8">The sequence shown here is derived from an EMBL/GenBank/DDBJ whole genome shotgun (WGS) entry which is preliminary data.</text>
</comment>
<feature type="binding site" evidence="5">
    <location>
        <begin position="121"/>
        <end position="125"/>
    </location>
    <ligand>
        <name>S-adenosyl-L-methionine</name>
        <dbReference type="ChEBI" id="CHEBI:59789"/>
    </ligand>
</feature>
<evidence type="ECO:0000313" key="8">
    <source>
        <dbReference type="EMBL" id="HGT46871.1"/>
    </source>
</evidence>
<feature type="domain" description="Release factor glutamine methyltransferase N-terminal" evidence="7">
    <location>
        <begin position="6"/>
        <end position="76"/>
    </location>
</feature>
<comment type="function">
    <text evidence="5">Methylates the class 1 translation termination release factors RF1/PrfA and RF2/PrfB on the glutamine residue of the universally conserved GGQ motif.</text>
</comment>
<evidence type="ECO:0000256" key="3">
    <source>
        <dbReference type="ARBA" id="ARBA00022691"/>
    </source>
</evidence>
<dbReference type="Pfam" id="PF17827">
    <property type="entry name" value="PrmC_N"/>
    <property type="match status" value="1"/>
</dbReference>
<dbReference type="InterPro" id="IPR007848">
    <property type="entry name" value="Small_mtfrase_dom"/>
</dbReference>
<dbReference type="GO" id="GO:0003676">
    <property type="term" value="F:nucleic acid binding"/>
    <property type="evidence" value="ECO:0007669"/>
    <property type="project" value="InterPro"/>
</dbReference>
<dbReference type="InterPro" id="IPR004556">
    <property type="entry name" value="HemK-like"/>
</dbReference>
<dbReference type="PROSITE" id="PS00092">
    <property type="entry name" value="N6_MTASE"/>
    <property type="match status" value="1"/>
</dbReference>
<reference evidence="8" key="1">
    <citation type="journal article" date="2020" name="mSystems">
        <title>Genome- and Community-Level Interaction Insights into Carbon Utilization and Element Cycling Functions of Hydrothermarchaeota in Hydrothermal Sediment.</title>
        <authorList>
            <person name="Zhou Z."/>
            <person name="Liu Y."/>
            <person name="Xu W."/>
            <person name="Pan J."/>
            <person name="Luo Z.H."/>
            <person name="Li M."/>
        </authorList>
    </citation>
    <scope>NUCLEOTIDE SEQUENCE [LARGE SCALE GENOMIC DNA]</scope>
    <source>
        <strain evidence="8">SpSt-500</strain>
    </source>
</reference>
<dbReference type="Pfam" id="PF05175">
    <property type="entry name" value="MTS"/>
    <property type="match status" value="1"/>
</dbReference>
<dbReference type="CDD" id="cd02440">
    <property type="entry name" value="AdoMet_MTases"/>
    <property type="match status" value="1"/>
</dbReference>
<dbReference type="NCBIfam" id="TIGR00536">
    <property type="entry name" value="hemK_fam"/>
    <property type="match status" value="1"/>
</dbReference>